<name>A0A3S9H7R8_9LACT</name>
<dbReference type="KEGG" id="jeh:EJN90_00800"/>
<organism evidence="1 2">
    <name type="scientific">Jeotgalibaca ciconiae</name>
    <dbReference type="NCBI Taxonomy" id="2496265"/>
    <lineage>
        <taxon>Bacteria</taxon>
        <taxon>Bacillati</taxon>
        <taxon>Bacillota</taxon>
        <taxon>Bacilli</taxon>
        <taxon>Lactobacillales</taxon>
        <taxon>Carnobacteriaceae</taxon>
        <taxon>Jeotgalibaca</taxon>
    </lineage>
</organism>
<keyword evidence="2" id="KW-1185">Reference proteome</keyword>
<evidence type="ECO:0000313" key="2">
    <source>
        <dbReference type="Proteomes" id="UP000273326"/>
    </source>
</evidence>
<dbReference type="RefSeq" id="WP_126108422.1">
    <property type="nucleotide sequence ID" value="NZ_CP034465.1"/>
</dbReference>
<gene>
    <name evidence="1" type="ORF">EJN90_00800</name>
</gene>
<protein>
    <submittedName>
        <fullName evidence="1">Uncharacterized protein</fullName>
    </submittedName>
</protein>
<evidence type="ECO:0000313" key="1">
    <source>
        <dbReference type="EMBL" id="AZP03321.1"/>
    </source>
</evidence>
<proteinExistence type="predicted"/>
<accession>A0A3S9H7R8</accession>
<dbReference type="OrthoDB" id="9761426at2"/>
<dbReference type="Proteomes" id="UP000273326">
    <property type="component" value="Chromosome"/>
</dbReference>
<sequence>MEFLVTGKIQSLSKTFFEPLSLNHKTITAAEDIDSIIIGKHVKNYNCSPLDEDFLHLFHTHSFEGVVHFVDGLEAFPNAKIMMRQPFEAADIHGFGIYNDMTGHAEETIDWLDTIQNGGQYDQTSEEGGLISMENAWKTVPIGGEFTSSIPMHEMIVQNIDQTLKLLEASHTTYLGPRVP</sequence>
<dbReference type="EMBL" id="CP034465">
    <property type="protein sequence ID" value="AZP03321.1"/>
    <property type="molecule type" value="Genomic_DNA"/>
</dbReference>
<reference evidence="2" key="1">
    <citation type="submission" date="2018-12" db="EMBL/GenBank/DDBJ databases">
        <title>Complete genome sequencing of Jeotgalibaca sp. H21T32.</title>
        <authorList>
            <person name="Bae J.-W."/>
            <person name="Lee S.-Y."/>
        </authorList>
    </citation>
    <scope>NUCLEOTIDE SEQUENCE [LARGE SCALE GENOMIC DNA]</scope>
    <source>
        <strain evidence="2">H21T32</strain>
    </source>
</reference>
<dbReference type="AlphaFoldDB" id="A0A3S9H7R8"/>